<dbReference type="EMBL" id="BMTP01000006">
    <property type="protein sequence ID" value="GGU40078.1"/>
    <property type="molecule type" value="Genomic_DNA"/>
</dbReference>
<protein>
    <recommendedName>
        <fullName evidence="2 3">Glycosyltransferase 2-like domain-containing protein</fullName>
    </recommendedName>
</protein>
<name>A0A918HXQ5_9ACTN</name>
<dbReference type="PANTHER" id="PTHR43685:SF2">
    <property type="entry name" value="GLYCOSYLTRANSFERASE 2-LIKE DOMAIN-CONTAINING PROTEIN"/>
    <property type="match status" value="1"/>
</dbReference>
<evidence type="ECO:0000313" key="4">
    <source>
        <dbReference type="EMBL" id="GGU40078.1"/>
    </source>
</evidence>
<dbReference type="Proteomes" id="UP000636661">
    <property type="component" value="Unassembled WGS sequence"/>
</dbReference>
<dbReference type="SUPFAM" id="SSF53448">
    <property type="entry name" value="Nucleotide-diphospho-sugar transferases"/>
    <property type="match status" value="1"/>
</dbReference>
<feature type="domain" description="Glycosyltransferase 2-like" evidence="3">
    <location>
        <begin position="364"/>
        <end position="470"/>
    </location>
</feature>
<dbReference type="Pfam" id="PF13632">
    <property type="entry name" value="Glyco_trans_2_3"/>
    <property type="match status" value="1"/>
</dbReference>
<evidence type="ECO:0000259" key="2">
    <source>
        <dbReference type="Pfam" id="PF00535"/>
    </source>
</evidence>
<feature type="domain" description="Glycosyltransferase 2-like" evidence="2">
    <location>
        <begin position="229"/>
        <end position="345"/>
    </location>
</feature>
<reference evidence="4" key="1">
    <citation type="journal article" date="2014" name="Int. J. Syst. Evol. Microbiol.">
        <title>Complete genome sequence of Corynebacterium casei LMG S-19264T (=DSM 44701T), isolated from a smear-ripened cheese.</title>
        <authorList>
            <consortium name="US DOE Joint Genome Institute (JGI-PGF)"/>
            <person name="Walter F."/>
            <person name="Albersmeier A."/>
            <person name="Kalinowski J."/>
            <person name="Ruckert C."/>
        </authorList>
    </citation>
    <scope>NUCLEOTIDE SEQUENCE</scope>
    <source>
        <strain evidence="4">JCM 4391</strain>
    </source>
</reference>
<comment type="caution">
    <text evidence="4">The sequence shown here is derived from an EMBL/GenBank/DDBJ whole genome shotgun (WGS) entry which is preliminary data.</text>
</comment>
<evidence type="ECO:0000259" key="3">
    <source>
        <dbReference type="Pfam" id="PF13632"/>
    </source>
</evidence>
<proteinExistence type="predicted"/>
<feature type="region of interest" description="Disordered" evidence="1">
    <location>
        <begin position="192"/>
        <end position="223"/>
    </location>
</feature>
<dbReference type="InterPro" id="IPR050834">
    <property type="entry name" value="Glycosyltransf_2"/>
</dbReference>
<organism evidence="4 5">
    <name type="scientific">Streptomyces lavendofoliae</name>
    <dbReference type="NCBI Taxonomy" id="67314"/>
    <lineage>
        <taxon>Bacteria</taxon>
        <taxon>Bacillati</taxon>
        <taxon>Actinomycetota</taxon>
        <taxon>Actinomycetes</taxon>
        <taxon>Kitasatosporales</taxon>
        <taxon>Streptomycetaceae</taxon>
        <taxon>Streptomyces</taxon>
    </lineage>
</organism>
<keyword evidence="5" id="KW-1185">Reference proteome</keyword>
<dbReference type="AlphaFoldDB" id="A0A918HXQ5"/>
<dbReference type="Pfam" id="PF00535">
    <property type="entry name" value="Glycos_transf_2"/>
    <property type="match status" value="1"/>
</dbReference>
<feature type="compositionally biased region" description="Low complexity" evidence="1">
    <location>
        <begin position="205"/>
        <end position="223"/>
    </location>
</feature>
<evidence type="ECO:0000256" key="1">
    <source>
        <dbReference type="SAM" id="MobiDB-lite"/>
    </source>
</evidence>
<sequence length="508" mass="53306">MGVVVVSPDGEWDAAVGSLLAQRVRPAAITVVTWVPGGPRRDPRVRVAHCLPSAAAAVCRREALRTPADFVACLGGRDEALPGWLEALVEACRAPGTTGRVGVVRYGAVRIRPDGVVGGVVLPEPDGPAGGAPWDGALFAAGRSRAGWGREDGGDGAPCAVRRDLLAVTGRGPARCVAVPRLLVRRYAPCGGPAPAARPAPRPTARPSAVSPAGPPASGRRPARPALVSVVLPVRDGAPTLPAQLRALAEQTYTGAVEVLVVDNGSTDRTREVASAARALVPGLRVLDAGDRPGEGYARNTGIAAARGDFVAFCDADDVAAPGWLAGLVEAAAGGADLVGGALDVGLLSPAYADEQPVPLTEQGDFLPFARGANCAAWKDVLVAVGGWDESYRGGGEDMDLSWRAQLCGFRLVYAPDALMHYRLRDGLASLARQKWNYGLSGARLYARYRHAGFERRRLSVAAVNWLVLLVRLPDLVRSRALRRRWVRYAARLAGFLAGSVRQGVLYP</sequence>
<dbReference type="InterPro" id="IPR001173">
    <property type="entry name" value="Glyco_trans_2-like"/>
</dbReference>
<gene>
    <name evidence="4" type="ORF">GCM10010274_29700</name>
</gene>
<dbReference type="PANTHER" id="PTHR43685">
    <property type="entry name" value="GLYCOSYLTRANSFERASE"/>
    <property type="match status" value="1"/>
</dbReference>
<dbReference type="Gene3D" id="3.90.550.10">
    <property type="entry name" value="Spore Coat Polysaccharide Biosynthesis Protein SpsA, Chain A"/>
    <property type="match status" value="1"/>
</dbReference>
<dbReference type="InterPro" id="IPR029044">
    <property type="entry name" value="Nucleotide-diphossugar_trans"/>
</dbReference>
<accession>A0A918HXQ5</accession>
<evidence type="ECO:0000313" key="5">
    <source>
        <dbReference type="Proteomes" id="UP000636661"/>
    </source>
</evidence>
<reference evidence="4" key="2">
    <citation type="submission" date="2020-09" db="EMBL/GenBank/DDBJ databases">
        <authorList>
            <person name="Sun Q."/>
            <person name="Ohkuma M."/>
        </authorList>
    </citation>
    <scope>NUCLEOTIDE SEQUENCE</scope>
    <source>
        <strain evidence="4">JCM 4391</strain>
    </source>
</reference>